<dbReference type="HOGENOM" id="CLU_099912_0_0_1"/>
<reference evidence="2 3" key="1">
    <citation type="submission" date="2015-01" db="EMBL/GenBank/DDBJ databases">
        <title>The Genome Sequence of Rhinocladiella mackenzie CBS 650.93.</title>
        <authorList>
            <consortium name="The Broad Institute Genomics Platform"/>
            <person name="Cuomo C."/>
            <person name="de Hoog S."/>
            <person name="Gorbushina A."/>
            <person name="Stielow B."/>
            <person name="Teixiera M."/>
            <person name="Abouelleil A."/>
            <person name="Chapman S.B."/>
            <person name="Priest M."/>
            <person name="Young S.K."/>
            <person name="Wortman J."/>
            <person name="Nusbaum C."/>
            <person name="Birren B."/>
        </authorList>
    </citation>
    <scope>NUCLEOTIDE SEQUENCE [LARGE SCALE GENOMIC DNA]</scope>
    <source>
        <strain evidence="2 3">CBS 650.93</strain>
    </source>
</reference>
<proteinExistence type="predicted"/>
<dbReference type="VEuPathDB" id="FungiDB:Z518_00006"/>
<evidence type="ECO:0000313" key="3">
    <source>
        <dbReference type="Proteomes" id="UP000053617"/>
    </source>
</evidence>
<accession>A0A0D2HEC8</accession>
<evidence type="ECO:0000256" key="1">
    <source>
        <dbReference type="SAM" id="MobiDB-lite"/>
    </source>
</evidence>
<feature type="region of interest" description="Disordered" evidence="1">
    <location>
        <begin position="72"/>
        <end position="116"/>
    </location>
</feature>
<name>A0A0D2HEC8_9EURO</name>
<gene>
    <name evidence="2" type="ORF">Z518_00006</name>
</gene>
<feature type="compositionally biased region" description="Polar residues" evidence="1">
    <location>
        <begin position="133"/>
        <end position="142"/>
    </location>
</feature>
<dbReference type="Proteomes" id="UP000053617">
    <property type="component" value="Unassembled WGS sequence"/>
</dbReference>
<evidence type="ECO:0000313" key="2">
    <source>
        <dbReference type="EMBL" id="KIX08928.1"/>
    </source>
</evidence>
<dbReference type="RefSeq" id="XP_013276064.1">
    <property type="nucleotide sequence ID" value="XM_013420610.1"/>
</dbReference>
<organism evidence="2 3">
    <name type="scientific">Rhinocladiella mackenziei CBS 650.93</name>
    <dbReference type="NCBI Taxonomy" id="1442369"/>
    <lineage>
        <taxon>Eukaryota</taxon>
        <taxon>Fungi</taxon>
        <taxon>Dikarya</taxon>
        <taxon>Ascomycota</taxon>
        <taxon>Pezizomycotina</taxon>
        <taxon>Eurotiomycetes</taxon>
        <taxon>Chaetothyriomycetidae</taxon>
        <taxon>Chaetothyriales</taxon>
        <taxon>Herpotrichiellaceae</taxon>
        <taxon>Rhinocladiella</taxon>
    </lineage>
</organism>
<dbReference type="OrthoDB" id="4151761at2759"/>
<feature type="region of interest" description="Disordered" evidence="1">
    <location>
        <begin position="130"/>
        <end position="154"/>
    </location>
</feature>
<dbReference type="EMBL" id="KN847475">
    <property type="protein sequence ID" value="KIX08928.1"/>
    <property type="molecule type" value="Genomic_DNA"/>
</dbReference>
<feature type="compositionally biased region" description="Basic and acidic residues" evidence="1">
    <location>
        <begin position="81"/>
        <end position="112"/>
    </location>
</feature>
<sequence length="180" mass="19689">MALKLTKEPETESKNVIKDAIYLFDLLRESPLPILIHIGAYAAKTGAKPNTIVKRLGDIKKRNRLNIITTTQGDSKTTLRSNDDGKAKVKPKRETEAKPTKAEPNEGNVKLEDNDDGLDLGHGLNLGIGLPSPTDSTASSMDVGTGMVHKQMPQKRRFVDALKEEDKGDGMPAKKLKAEF</sequence>
<protein>
    <submittedName>
        <fullName evidence="2">Uncharacterized protein</fullName>
    </submittedName>
</protein>
<keyword evidence="3" id="KW-1185">Reference proteome</keyword>
<dbReference type="GeneID" id="25288077"/>
<dbReference type="AlphaFoldDB" id="A0A0D2HEC8"/>